<accession>B8AN63</accession>
<dbReference type="AlphaFoldDB" id="B8AN63"/>
<dbReference type="Gramene" id="BGIOSGA009483-TA">
    <property type="protein sequence ID" value="BGIOSGA009483-PA"/>
    <property type="gene ID" value="BGIOSGA009483"/>
</dbReference>
<sequence>MVPGHHGAPYGYYIYSSFDEVAADMSLTNGVRAPRPLQHHRRPSIGCGEEDGTPRHEDPGATPGQGQTKHLLGQLALLRLLEGARSWRRLGFRLEGEESNEEKRDIPSDIRCDKDDLISRFMDVAMCDSRDAATITSTLDDGLNKVVGLYFAAAAEKLIRPSFVRLSGHRPRR</sequence>
<dbReference type="HOGENOM" id="CLU_1550077_0_0_1"/>
<evidence type="ECO:0000313" key="3">
    <source>
        <dbReference type="Proteomes" id="UP000007015"/>
    </source>
</evidence>
<gene>
    <name evidence="2" type="ORF">OsI_14248</name>
</gene>
<proteinExistence type="predicted"/>
<protein>
    <submittedName>
        <fullName evidence="2">Uncharacterized protein</fullName>
    </submittedName>
</protein>
<evidence type="ECO:0000313" key="2">
    <source>
        <dbReference type="EMBL" id="EEC76493.1"/>
    </source>
</evidence>
<dbReference type="EMBL" id="CM000128">
    <property type="protein sequence ID" value="EEC76493.1"/>
    <property type="molecule type" value="Genomic_DNA"/>
</dbReference>
<evidence type="ECO:0000256" key="1">
    <source>
        <dbReference type="SAM" id="MobiDB-lite"/>
    </source>
</evidence>
<feature type="region of interest" description="Disordered" evidence="1">
    <location>
        <begin position="32"/>
        <end position="67"/>
    </location>
</feature>
<name>B8AN63_ORYSI</name>
<organism evidence="2 3">
    <name type="scientific">Oryza sativa subsp. indica</name>
    <name type="common">Rice</name>
    <dbReference type="NCBI Taxonomy" id="39946"/>
    <lineage>
        <taxon>Eukaryota</taxon>
        <taxon>Viridiplantae</taxon>
        <taxon>Streptophyta</taxon>
        <taxon>Embryophyta</taxon>
        <taxon>Tracheophyta</taxon>
        <taxon>Spermatophyta</taxon>
        <taxon>Magnoliopsida</taxon>
        <taxon>Liliopsida</taxon>
        <taxon>Poales</taxon>
        <taxon>Poaceae</taxon>
        <taxon>BOP clade</taxon>
        <taxon>Oryzoideae</taxon>
        <taxon>Oryzeae</taxon>
        <taxon>Oryzinae</taxon>
        <taxon>Oryza</taxon>
        <taxon>Oryza sativa</taxon>
    </lineage>
</organism>
<dbReference type="Proteomes" id="UP000007015">
    <property type="component" value="Chromosome 3"/>
</dbReference>
<keyword evidence="3" id="KW-1185">Reference proteome</keyword>
<reference evidence="2 3" key="1">
    <citation type="journal article" date="2005" name="PLoS Biol.">
        <title>The genomes of Oryza sativa: a history of duplications.</title>
        <authorList>
            <person name="Yu J."/>
            <person name="Wang J."/>
            <person name="Lin W."/>
            <person name="Li S."/>
            <person name="Li H."/>
            <person name="Zhou J."/>
            <person name="Ni P."/>
            <person name="Dong W."/>
            <person name="Hu S."/>
            <person name="Zeng C."/>
            <person name="Zhang J."/>
            <person name="Zhang Y."/>
            <person name="Li R."/>
            <person name="Xu Z."/>
            <person name="Li S."/>
            <person name="Li X."/>
            <person name="Zheng H."/>
            <person name="Cong L."/>
            <person name="Lin L."/>
            <person name="Yin J."/>
            <person name="Geng J."/>
            <person name="Li G."/>
            <person name="Shi J."/>
            <person name="Liu J."/>
            <person name="Lv H."/>
            <person name="Li J."/>
            <person name="Wang J."/>
            <person name="Deng Y."/>
            <person name="Ran L."/>
            <person name="Shi X."/>
            <person name="Wang X."/>
            <person name="Wu Q."/>
            <person name="Li C."/>
            <person name="Ren X."/>
            <person name="Wang J."/>
            <person name="Wang X."/>
            <person name="Li D."/>
            <person name="Liu D."/>
            <person name="Zhang X."/>
            <person name="Ji Z."/>
            <person name="Zhao W."/>
            <person name="Sun Y."/>
            <person name="Zhang Z."/>
            <person name="Bao J."/>
            <person name="Han Y."/>
            <person name="Dong L."/>
            <person name="Ji J."/>
            <person name="Chen P."/>
            <person name="Wu S."/>
            <person name="Liu J."/>
            <person name="Xiao Y."/>
            <person name="Bu D."/>
            <person name="Tan J."/>
            <person name="Yang L."/>
            <person name="Ye C."/>
            <person name="Zhang J."/>
            <person name="Xu J."/>
            <person name="Zhou Y."/>
            <person name="Yu Y."/>
            <person name="Zhang B."/>
            <person name="Zhuang S."/>
            <person name="Wei H."/>
            <person name="Liu B."/>
            <person name="Lei M."/>
            <person name="Yu H."/>
            <person name="Li Y."/>
            <person name="Xu H."/>
            <person name="Wei S."/>
            <person name="He X."/>
            <person name="Fang L."/>
            <person name="Zhang Z."/>
            <person name="Zhang Y."/>
            <person name="Huang X."/>
            <person name="Su Z."/>
            <person name="Tong W."/>
            <person name="Li J."/>
            <person name="Tong Z."/>
            <person name="Li S."/>
            <person name="Ye J."/>
            <person name="Wang L."/>
            <person name="Fang L."/>
            <person name="Lei T."/>
            <person name="Chen C."/>
            <person name="Chen H."/>
            <person name="Xu Z."/>
            <person name="Li H."/>
            <person name="Huang H."/>
            <person name="Zhang F."/>
            <person name="Xu H."/>
            <person name="Li N."/>
            <person name="Zhao C."/>
            <person name="Li S."/>
            <person name="Dong L."/>
            <person name="Huang Y."/>
            <person name="Li L."/>
            <person name="Xi Y."/>
            <person name="Qi Q."/>
            <person name="Li W."/>
            <person name="Zhang B."/>
            <person name="Hu W."/>
            <person name="Zhang Y."/>
            <person name="Tian X."/>
            <person name="Jiao Y."/>
            <person name="Liang X."/>
            <person name="Jin J."/>
            <person name="Gao L."/>
            <person name="Zheng W."/>
            <person name="Hao B."/>
            <person name="Liu S."/>
            <person name="Wang W."/>
            <person name="Yuan L."/>
            <person name="Cao M."/>
            <person name="McDermott J."/>
            <person name="Samudrala R."/>
            <person name="Wang J."/>
            <person name="Wong G.K."/>
            <person name="Yang H."/>
        </authorList>
    </citation>
    <scope>NUCLEOTIDE SEQUENCE [LARGE SCALE GENOMIC DNA]</scope>
    <source>
        <strain evidence="3">cv. 93-11</strain>
    </source>
</reference>